<dbReference type="EMBL" id="BMWP01000029">
    <property type="protein sequence ID" value="GGW46255.1"/>
    <property type="molecule type" value="Genomic_DNA"/>
</dbReference>
<dbReference type="PROSITE" id="PS01124">
    <property type="entry name" value="HTH_ARAC_FAMILY_2"/>
    <property type="match status" value="1"/>
</dbReference>
<feature type="domain" description="HTH araC/xylS-type" evidence="4">
    <location>
        <begin position="227"/>
        <end position="323"/>
    </location>
</feature>
<dbReference type="InterPro" id="IPR009057">
    <property type="entry name" value="Homeodomain-like_sf"/>
</dbReference>
<sequence length="323" mass="37042">MQFNSLLNDYRGDDKGFIVKNGKDRQAHPKFRDLDSDSLTGHEFLSDRIYYCNCRKSGNLNKITTIECREDYIQLFMGLKGSLRISDGRGAFLDILPNTVQLVKYACGQIQLTALSEDAIEAFIINIHNSAISPEKAYFENILSFAHHSPSATIKSFNNSSFPIDYRMRQIVEELAYKKYTGCFLEHYIEIKVMELLLLYSSEWNNFTALSVPENQTEDKRIAKQMAQAKKLLLANLSETPSLKELATAVGTNEYHLKVHFKAHFGNSVMAYLREYKMEKAKNLLKESDRKITDIAESLGYKYATHFSAAFKKHHGKLPTDYR</sequence>
<dbReference type="InterPro" id="IPR018062">
    <property type="entry name" value="HTH_AraC-typ_CS"/>
</dbReference>
<dbReference type="GO" id="GO:0003700">
    <property type="term" value="F:DNA-binding transcription factor activity"/>
    <property type="evidence" value="ECO:0007669"/>
    <property type="project" value="InterPro"/>
</dbReference>
<dbReference type="Proteomes" id="UP000634668">
    <property type="component" value="Unassembled WGS sequence"/>
</dbReference>
<dbReference type="PANTHER" id="PTHR47893">
    <property type="entry name" value="REGULATORY PROTEIN PCHR"/>
    <property type="match status" value="1"/>
</dbReference>
<dbReference type="InterPro" id="IPR053142">
    <property type="entry name" value="PchR_regulatory_protein"/>
</dbReference>
<reference evidence="5" key="1">
    <citation type="journal article" date="2014" name="Int. J. Syst. Evol. Microbiol.">
        <title>Complete genome sequence of Corynebacterium casei LMG S-19264T (=DSM 44701T), isolated from a smear-ripened cheese.</title>
        <authorList>
            <consortium name="US DOE Joint Genome Institute (JGI-PGF)"/>
            <person name="Walter F."/>
            <person name="Albersmeier A."/>
            <person name="Kalinowski J."/>
            <person name="Ruckert C."/>
        </authorList>
    </citation>
    <scope>NUCLEOTIDE SEQUENCE</scope>
    <source>
        <strain evidence="5">KCTC 12113</strain>
    </source>
</reference>
<accession>A0A918MPD2</accession>
<evidence type="ECO:0000313" key="6">
    <source>
        <dbReference type="Proteomes" id="UP000634668"/>
    </source>
</evidence>
<name>A0A918MPD2_9FLAO</name>
<dbReference type="SMART" id="SM00342">
    <property type="entry name" value="HTH_ARAC"/>
    <property type="match status" value="1"/>
</dbReference>
<keyword evidence="1" id="KW-0805">Transcription regulation</keyword>
<dbReference type="SUPFAM" id="SSF46689">
    <property type="entry name" value="Homeodomain-like"/>
    <property type="match status" value="2"/>
</dbReference>
<dbReference type="Pfam" id="PF12833">
    <property type="entry name" value="HTH_18"/>
    <property type="match status" value="1"/>
</dbReference>
<keyword evidence="2" id="KW-0238">DNA-binding</keyword>
<reference evidence="5" key="2">
    <citation type="submission" date="2020-09" db="EMBL/GenBank/DDBJ databases">
        <authorList>
            <person name="Sun Q."/>
            <person name="Kim S."/>
        </authorList>
    </citation>
    <scope>NUCLEOTIDE SEQUENCE</scope>
    <source>
        <strain evidence="5">KCTC 12113</strain>
    </source>
</reference>
<keyword evidence="6" id="KW-1185">Reference proteome</keyword>
<dbReference type="PANTHER" id="PTHR47893:SF1">
    <property type="entry name" value="REGULATORY PROTEIN PCHR"/>
    <property type="match status" value="1"/>
</dbReference>
<evidence type="ECO:0000259" key="4">
    <source>
        <dbReference type="PROSITE" id="PS01124"/>
    </source>
</evidence>
<dbReference type="GO" id="GO:0043565">
    <property type="term" value="F:sequence-specific DNA binding"/>
    <property type="evidence" value="ECO:0007669"/>
    <property type="project" value="InterPro"/>
</dbReference>
<evidence type="ECO:0000313" key="5">
    <source>
        <dbReference type="EMBL" id="GGW46255.1"/>
    </source>
</evidence>
<evidence type="ECO:0000256" key="3">
    <source>
        <dbReference type="ARBA" id="ARBA00023163"/>
    </source>
</evidence>
<comment type="caution">
    <text evidence="5">The sequence shown here is derived from an EMBL/GenBank/DDBJ whole genome shotgun (WGS) entry which is preliminary data.</text>
</comment>
<evidence type="ECO:0000256" key="2">
    <source>
        <dbReference type="ARBA" id="ARBA00023125"/>
    </source>
</evidence>
<dbReference type="PRINTS" id="PR00032">
    <property type="entry name" value="HTHARAC"/>
</dbReference>
<proteinExistence type="predicted"/>
<dbReference type="PROSITE" id="PS00041">
    <property type="entry name" value="HTH_ARAC_FAMILY_1"/>
    <property type="match status" value="1"/>
</dbReference>
<organism evidence="5 6">
    <name type="scientific">Arenibacter certesii</name>
    <dbReference type="NCBI Taxonomy" id="228955"/>
    <lineage>
        <taxon>Bacteria</taxon>
        <taxon>Pseudomonadati</taxon>
        <taxon>Bacteroidota</taxon>
        <taxon>Flavobacteriia</taxon>
        <taxon>Flavobacteriales</taxon>
        <taxon>Flavobacteriaceae</taxon>
        <taxon>Arenibacter</taxon>
    </lineage>
</organism>
<dbReference type="Gene3D" id="1.10.10.60">
    <property type="entry name" value="Homeodomain-like"/>
    <property type="match status" value="2"/>
</dbReference>
<keyword evidence="3" id="KW-0804">Transcription</keyword>
<dbReference type="AlphaFoldDB" id="A0A918MPD2"/>
<evidence type="ECO:0000256" key="1">
    <source>
        <dbReference type="ARBA" id="ARBA00023015"/>
    </source>
</evidence>
<dbReference type="InterPro" id="IPR018060">
    <property type="entry name" value="HTH_AraC"/>
</dbReference>
<dbReference type="InterPro" id="IPR020449">
    <property type="entry name" value="Tscrpt_reg_AraC-type_HTH"/>
</dbReference>
<gene>
    <name evidence="5" type="ORF">GCM10007383_33210</name>
</gene>
<protein>
    <recommendedName>
        <fullName evidence="4">HTH araC/xylS-type domain-containing protein</fullName>
    </recommendedName>
</protein>